<accession>C7MR96</accession>
<evidence type="ECO:0000313" key="3">
    <source>
        <dbReference type="Proteomes" id="UP000000841"/>
    </source>
</evidence>
<dbReference type="SUPFAM" id="SSF55729">
    <property type="entry name" value="Acyl-CoA N-acyltransferases (Nat)"/>
    <property type="match status" value="1"/>
</dbReference>
<name>C7MR96_SACVD</name>
<evidence type="ECO:0000313" key="2">
    <source>
        <dbReference type="EMBL" id="ACU98682.1"/>
    </source>
</evidence>
<dbReference type="EMBL" id="CP001683">
    <property type="protein sequence ID" value="ACU98682.1"/>
    <property type="molecule type" value="Genomic_DNA"/>
</dbReference>
<dbReference type="KEGG" id="svi:Svir_37370"/>
<dbReference type="HOGENOM" id="CLU_787298_0_0_11"/>
<organism evidence="2 3">
    <name type="scientific">Saccharomonospora viridis (strain ATCC 15386 / DSM 43017 / JCM 3036 / CCUG 5913 / NBRC 12207 / NCIMB 9602 / P101)</name>
    <name type="common">Thermoactinomyces viridis</name>
    <dbReference type="NCBI Taxonomy" id="471857"/>
    <lineage>
        <taxon>Bacteria</taxon>
        <taxon>Bacillati</taxon>
        <taxon>Actinomycetota</taxon>
        <taxon>Actinomycetes</taxon>
        <taxon>Pseudonocardiales</taxon>
        <taxon>Pseudonocardiaceae</taxon>
        <taxon>Saccharomonospora</taxon>
    </lineage>
</organism>
<dbReference type="RefSeq" id="WP_015787991.1">
    <property type="nucleotide sequence ID" value="NC_013159.1"/>
</dbReference>
<protein>
    <recommendedName>
        <fullName evidence="1">BioF2-like acetyltransferase domain-containing protein</fullName>
    </recommendedName>
</protein>
<dbReference type="STRING" id="471857.Svir_37370"/>
<evidence type="ECO:0000259" key="1">
    <source>
        <dbReference type="Pfam" id="PF13480"/>
    </source>
</evidence>
<dbReference type="Proteomes" id="UP000000841">
    <property type="component" value="Chromosome"/>
</dbReference>
<keyword evidence="3" id="KW-1185">Reference proteome</keyword>
<dbReference type="InterPro" id="IPR038740">
    <property type="entry name" value="BioF2-like_GNAT_dom"/>
</dbReference>
<dbReference type="Pfam" id="PF13480">
    <property type="entry name" value="Acetyltransf_6"/>
    <property type="match status" value="1"/>
</dbReference>
<reference evidence="2 3" key="1">
    <citation type="journal article" date="2009" name="Stand. Genomic Sci.">
        <title>Complete genome sequence of Saccharomonospora viridis type strain (P101).</title>
        <authorList>
            <person name="Pati A."/>
            <person name="Sikorski J."/>
            <person name="Nolan M."/>
            <person name="Lapidus A."/>
            <person name="Copeland A."/>
            <person name="Glavina Del Rio T."/>
            <person name="Lucas S."/>
            <person name="Chen F."/>
            <person name="Tice H."/>
            <person name="Pitluck S."/>
            <person name="Cheng J.F."/>
            <person name="Chertkov O."/>
            <person name="Brettin T."/>
            <person name="Han C."/>
            <person name="Detter J.C."/>
            <person name="Kuske C."/>
            <person name="Bruce D."/>
            <person name="Goodwin L."/>
            <person name="Chain P."/>
            <person name="D'haeseleer P."/>
            <person name="Chen A."/>
            <person name="Palaniappan K."/>
            <person name="Ivanova N."/>
            <person name="Mavromatis K."/>
            <person name="Mikhailova N."/>
            <person name="Rohde M."/>
            <person name="Tindall B.J."/>
            <person name="Goker M."/>
            <person name="Bristow J."/>
            <person name="Eisen J.A."/>
            <person name="Markowitz V."/>
            <person name="Hugenholtz P."/>
            <person name="Kyrpides N.C."/>
            <person name="Klenk H.P."/>
        </authorList>
    </citation>
    <scope>NUCLEOTIDE SEQUENCE [LARGE SCALE GENOMIC DNA]</scope>
    <source>
        <strain evidence="3">ATCC 15386 / DSM 43017 / JCM 3036 / NBRC 12207 / P101</strain>
    </source>
</reference>
<dbReference type="eggNOG" id="COG3146">
    <property type="taxonomic scope" value="Bacteria"/>
</dbReference>
<sequence>MSVSVTVLDPRHDPEPAEWSTFAKAARLHAAWDYGLLGVESRHAPHPTVLALASADGHLAGVMAASMVRGPLGVRLLEVHNPWLSGFAGWAFLDEVSHRGRRLLLRRMERELCRFAGVGCTGLFYRYLSDEDASLVSGFGRLVRESVGTAVLDNRFDTVDEWISSLARSRRHSLRGQRRKIERDPDIVVRFAAARDDLDGAELARLVNGHRMRFGKPPLLDNRGPIAAEYLHELVRRDDVVSLTYHDGSGRLLAFANLLDHPVVPLYQHWSALSREEGGKQHLYFDSYARMMGHVVAHGRPGLSAGRGKLDLKQSLGLQPRRRWAAAVPRPVAG</sequence>
<feature type="domain" description="BioF2-like acetyltransferase" evidence="1">
    <location>
        <begin position="168"/>
        <end position="313"/>
    </location>
</feature>
<gene>
    <name evidence="2" type="ordered locus">Svir_37370</name>
</gene>
<dbReference type="AlphaFoldDB" id="C7MR96"/>
<dbReference type="InterPro" id="IPR016181">
    <property type="entry name" value="Acyl_CoA_acyltransferase"/>
</dbReference>
<proteinExistence type="predicted"/>